<evidence type="ECO:0000259" key="3">
    <source>
        <dbReference type="Pfam" id="PF03171"/>
    </source>
</evidence>
<keyword evidence="5" id="KW-1185">Reference proteome</keyword>
<dbReference type="OrthoDB" id="288590at2759"/>
<gene>
    <name evidence="4" type="ORF">AAL_08041</name>
</gene>
<accession>A0A162I4F7</accession>
<evidence type="ECO:0000256" key="1">
    <source>
        <dbReference type="ARBA" id="ARBA00008056"/>
    </source>
</evidence>
<protein>
    <submittedName>
        <fullName evidence="4">Oxoglutarate/iron-dependent oxygenase</fullName>
    </submittedName>
</protein>
<dbReference type="InterPro" id="IPR044861">
    <property type="entry name" value="IPNS-like_FE2OG_OXY"/>
</dbReference>
<dbReference type="EMBL" id="AZGY01000029">
    <property type="protein sequence ID" value="KZZ88483.1"/>
    <property type="molecule type" value="Genomic_DNA"/>
</dbReference>
<dbReference type="Pfam" id="PF03171">
    <property type="entry name" value="2OG-FeII_Oxy"/>
    <property type="match status" value="1"/>
</dbReference>
<comment type="similarity">
    <text evidence="1">Belongs to the iron/ascorbate-dependent oxidoreductase family.</text>
</comment>
<feature type="domain" description="Isopenicillin N synthase-like Fe(2+) 2OG dioxygenase" evidence="3">
    <location>
        <begin position="206"/>
        <end position="292"/>
    </location>
</feature>
<dbReference type="InterPro" id="IPR027443">
    <property type="entry name" value="IPNS-like_sf"/>
</dbReference>
<evidence type="ECO:0000313" key="5">
    <source>
        <dbReference type="Proteomes" id="UP000078544"/>
    </source>
</evidence>
<evidence type="ECO:0000256" key="2">
    <source>
        <dbReference type="SAM" id="MobiDB-lite"/>
    </source>
</evidence>
<sequence>MTVLSQSPSSTARPARGSAAGGTRTPTLLTVSQVNIIDLARVVSGDAAETAKLTRAMATDGYVFLDFRSAPATADIAQQVTAVYAASDDYFAQSRDAKTRDTRAGQPAWSDRGYKFCASDESFEMSSDELRDGRLELPTPLEKQAGALGEFQTTCHEATLAVLSRLADGLKLPELHERHEAARASESGLKLIAEPSIARASDVLENKHRDSGTLTLLFYEAWGIQVCVEGADEEAEESWVFVPPPPAGCALLHGAQSLARLSGGRLRSPLHRVAQPADGAAKRYFLSYFLRPERGLQGAWEALDAGVAAA</sequence>
<feature type="compositionally biased region" description="Polar residues" evidence="2">
    <location>
        <begin position="1"/>
        <end position="12"/>
    </location>
</feature>
<feature type="region of interest" description="Disordered" evidence="2">
    <location>
        <begin position="1"/>
        <end position="24"/>
    </location>
</feature>
<dbReference type="InterPro" id="IPR050231">
    <property type="entry name" value="Iron_ascorbate_oxido_reductase"/>
</dbReference>
<proteinExistence type="inferred from homology"/>
<organism evidence="4 5">
    <name type="scientific">Moelleriella libera RCEF 2490</name>
    <dbReference type="NCBI Taxonomy" id="1081109"/>
    <lineage>
        <taxon>Eukaryota</taxon>
        <taxon>Fungi</taxon>
        <taxon>Dikarya</taxon>
        <taxon>Ascomycota</taxon>
        <taxon>Pezizomycotina</taxon>
        <taxon>Sordariomycetes</taxon>
        <taxon>Hypocreomycetidae</taxon>
        <taxon>Hypocreales</taxon>
        <taxon>Clavicipitaceae</taxon>
        <taxon>Moelleriella</taxon>
    </lineage>
</organism>
<dbReference type="AlphaFoldDB" id="A0A162I4F7"/>
<dbReference type="Proteomes" id="UP000078544">
    <property type="component" value="Unassembled WGS sequence"/>
</dbReference>
<reference evidence="4 5" key="1">
    <citation type="journal article" date="2016" name="Genome Biol. Evol.">
        <title>Divergent and convergent evolution of fungal pathogenicity.</title>
        <authorList>
            <person name="Shang Y."/>
            <person name="Xiao G."/>
            <person name="Zheng P."/>
            <person name="Cen K."/>
            <person name="Zhan S."/>
            <person name="Wang C."/>
        </authorList>
    </citation>
    <scope>NUCLEOTIDE SEQUENCE [LARGE SCALE GENOMIC DNA]</scope>
    <source>
        <strain evidence="4 5">RCEF 2490</strain>
    </source>
</reference>
<dbReference type="Gene3D" id="2.60.120.330">
    <property type="entry name" value="B-lactam Antibiotic, Isopenicillin N Synthase, Chain"/>
    <property type="match status" value="1"/>
</dbReference>
<evidence type="ECO:0000313" key="4">
    <source>
        <dbReference type="EMBL" id="KZZ88483.1"/>
    </source>
</evidence>
<dbReference type="SUPFAM" id="SSF51197">
    <property type="entry name" value="Clavaminate synthase-like"/>
    <property type="match status" value="1"/>
</dbReference>
<name>A0A162I4F7_9HYPO</name>
<dbReference type="PANTHER" id="PTHR47990">
    <property type="entry name" value="2-OXOGLUTARATE (2OG) AND FE(II)-DEPENDENT OXYGENASE SUPERFAMILY PROTEIN-RELATED"/>
    <property type="match status" value="1"/>
</dbReference>
<dbReference type="STRING" id="1081109.A0A162I4F7"/>
<comment type="caution">
    <text evidence="4">The sequence shown here is derived from an EMBL/GenBank/DDBJ whole genome shotgun (WGS) entry which is preliminary data.</text>
</comment>